<dbReference type="InterPro" id="IPR045738">
    <property type="entry name" value="DUF6088"/>
</dbReference>
<dbReference type="RefSeq" id="WP_346760691.1">
    <property type="nucleotide sequence ID" value="NZ_JAUJEB010000006.1"/>
</dbReference>
<sequence>MIAIKSSHSVEKSIINKLKKGPKGKIIFPSHFPLIGTPTSTRQAFKRLCDKGILIRLTHGIYLYPKVDESFGIIYPTIEKIAQVIAKRDHARIIPTGTYALHKLGLSTQVPLNIVFLTDGAPRSIKIGKQSIKFKKTTPKNLATKGKISSLVIQALREIGKDNTTSAQIKKITHLLQNEKMGMVEHDARLAPVWIAKILLGALNEH</sequence>
<proteinExistence type="predicted"/>
<evidence type="ECO:0000313" key="2">
    <source>
        <dbReference type="Proteomes" id="UP001172083"/>
    </source>
</evidence>
<organism evidence="1 2">
    <name type="scientific">Agaribacillus aureus</name>
    <dbReference type="NCBI Taxonomy" id="3051825"/>
    <lineage>
        <taxon>Bacteria</taxon>
        <taxon>Pseudomonadati</taxon>
        <taxon>Bacteroidota</taxon>
        <taxon>Cytophagia</taxon>
        <taxon>Cytophagales</taxon>
        <taxon>Splendidivirgaceae</taxon>
        <taxon>Agaribacillus</taxon>
    </lineage>
</organism>
<dbReference type="Proteomes" id="UP001172083">
    <property type="component" value="Unassembled WGS sequence"/>
</dbReference>
<dbReference type="Pfam" id="PF19570">
    <property type="entry name" value="DUF6088"/>
    <property type="match status" value="1"/>
</dbReference>
<protein>
    <submittedName>
        <fullName evidence="1">DUF6088 family protein</fullName>
    </submittedName>
</protein>
<keyword evidence="2" id="KW-1185">Reference proteome</keyword>
<dbReference type="EMBL" id="JAUJEB010000006">
    <property type="protein sequence ID" value="MDN5215356.1"/>
    <property type="molecule type" value="Genomic_DNA"/>
</dbReference>
<accession>A0ABT8LDR0</accession>
<evidence type="ECO:0000313" key="1">
    <source>
        <dbReference type="EMBL" id="MDN5215356.1"/>
    </source>
</evidence>
<comment type="caution">
    <text evidence="1">The sequence shown here is derived from an EMBL/GenBank/DDBJ whole genome shotgun (WGS) entry which is preliminary data.</text>
</comment>
<reference evidence="1" key="1">
    <citation type="submission" date="2023-06" db="EMBL/GenBank/DDBJ databases">
        <title>Genomic of Agaribacillus aureum.</title>
        <authorList>
            <person name="Wang G."/>
        </authorList>
    </citation>
    <scope>NUCLEOTIDE SEQUENCE</scope>
    <source>
        <strain evidence="1">BMA12</strain>
    </source>
</reference>
<name>A0ABT8LDR0_9BACT</name>
<gene>
    <name evidence="1" type="ORF">QQ020_24970</name>
</gene>